<sequence>MVHQLGGSPSVWLAGFYLQTKWMWVDGEGFYYTNWSSQNTASSNPCIYLRSTACADYFFSLFTSYLQTHTMRALIISVLLYMVLAPSGAT</sequence>
<evidence type="ECO:0000313" key="1">
    <source>
        <dbReference type="EMBL" id="KAJ8358456.1"/>
    </source>
</evidence>
<accession>A0AAD7R2Z5</accession>
<dbReference type="Proteomes" id="UP001221898">
    <property type="component" value="Unassembled WGS sequence"/>
</dbReference>
<dbReference type="InterPro" id="IPR016187">
    <property type="entry name" value="CTDL_fold"/>
</dbReference>
<dbReference type="Gene3D" id="3.10.100.10">
    <property type="entry name" value="Mannose-Binding Protein A, subunit A"/>
    <property type="match status" value="1"/>
</dbReference>
<dbReference type="EMBL" id="JAINUG010000971">
    <property type="protein sequence ID" value="KAJ8358456.1"/>
    <property type="molecule type" value="Genomic_DNA"/>
</dbReference>
<feature type="non-terminal residue" evidence="1">
    <location>
        <position position="1"/>
    </location>
</feature>
<reference evidence="1" key="1">
    <citation type="journal article" date="2023" name="Science">
        <title>Genome structures resolve the early diversification of teleost fishes.</title>
        <authorList>
            <person name="Parey E."/>
            <person name="Louis A."/>
            <person name="Montfort J."/>
            <person name="Bouchez O."/>
            <person name="Roques C."/>
            <person name="Iampietro C."/>
            <person name="Lluch J."/>
            <person name="Castinel A."/>
            <person name="Donnadieu C."/>
            <person name="Desvignes T."/>
            <person name="Floi Bucao C."/>
            <person name="Jouanno E."/>
            <person name="Wen M."/>
            <person name="Mejri S."/>
            <person name="Dirks R."/>
            <person name="Jansen H."/>
            <person name="Henkel C."/>
            <person name="Chen W.J."/>
            <person name="Zahm M."/>
            <person name="Cabau C."/>
            <person name="Klopp C."/>
            <person name="Thompson A.W."/>
            <person name="Robinson-Rechavi M."/>
            <person name="Braasch I."/>
            <person name="Lecointre G."/>
            <person name="Bobe J."/>
            <person name="Postlethwait J.H."/>
            <person name="Berthelot C."/>
            <person name="Roest Crollius H."/>
            <person name="Guiguen Y."/>
        </authorList>
    </citation>
    <scope>NUCLEOTIDE SEQUENCE</scope>
    <source>
        <strain evidence="1">NC1722</strain>
    </source>
</reference>
<gene>
    <name evidence="1" type="ORF">AAFF_G00438700</name>
</gene>
<name>A0AAD7R2Z5_9TELE</name>
<dbReference type="AlphaFoldDB" id="A0AAD7R2Z5"/>
<dbReference type="InterPro" id="IPR016186">
    <property type="entry name" value="C-type_lectin-like/link_sf"/>
</dbReference>
<evidence type="ECO:0008006" key="3">
    <source>
        <dbReference type="Google" id="ProtNLM"/>
    </source>
</evidence>
<evidence type="ECO:0000313" key="2">
    <source>
        <dbReference type="Proteomes" id="UP001221898"/>
    </source>
</evidence>
<keyword evidence="2" id="KW-1185">Reference proteome</keyword>
<comment type="caution">
    <text evidence="1">The sequence shown here is derived from an EMBL/GenBank/DDBJ whole genome shotgun (WGS) entry which is preliminary data.</text>
</comment>
<organism evidence="1 2">
    <name type="scientific">Aldrovandia affinis</name>
    <dbReference type="NCBI Taxonomy" id="143900"/>
    <lineage>
        <taxon>Eukaryota</taxon>
        <taxon>Metazoa</taxon>
        <taxon>Chordata</taxon>
        <taxon>Craniata</taxon>
        <taxon>Vertebrata</taxon>
        <taxon>Euteleostomi</taxon>
        <taxon>Actinopterygii</taxon>
        <taxon>Neopterygii</taxon>
        <taxon>Teleostei</taxon>
        <taxon>Notacanthiformes</taxon>
        <taxon>Halosauridae</taxon>
        <taxon>Aldrovandia</taxon>
    </lineage>
</organism>
<protein>
    <recommendedName>
        <fullName evidence="3">C-type lectin domain-containing protein</fullName>
    </recommendedName>
</protein>
<proteinExistence type="predicted"/>
<dbReference type="SUPFAM" id="SSF56436">
    <property type="entry name" value="C-type lectin-like"/>
    <property type="match status" value="1"/>
</dbReference>